<evidence type="ECO:0000313" key="10">
    <source>
        <dbReference type="RefSeq" id="XP_014672431.1"/>
    </source>
</evidence>
<accession>A0ABM1EJR0</accession>
<evidence type="ECO:0000256" key="7">
    <source>
        <dbReference type="SAM" id="MobiDB-lite"/>
    </source>
</evidence>
<keyword evidence="2" id="KW-0723">Serine/threonine-protein kinase</keyword>
<evidence type="ECO:0000256" key="5">
    <source>
        <dbReference type="ARBA" id="ARBA00022777"/>
    </source>
</evidence>
<dbReference type="RefSeq" id="XP_014672431.1">
    <property type="nucleotide sequence ID" value="XM_014816945.1"/>
</dbReference>
<name>A0ABM1EJR0_PRICU</name>
<keyword evidence="3" id="KW-0808">Transferase</keyword>
<feature type="region of interest" description="Disordered" evidence="7">
    <location>
        <begin position="463"/>
        <end position="497"/>
    </location>
</feature>
<keyword evidence="9" id="KW-1185">Reference proteome</keyword>
<dbReference type="PANTHER" id="PTHR44167:SF23">
    <property type="entry name" value="CDC7 KINASE, ISOFORM A-RELATED"/>
    <property type="match status" value="1"/>
</dbReference>
<dbReference type="PROSITE" id="PS50011">
    <property type="entry name" value="PROTEIN_KINASE_DOM"/>
    <property type="match status" value="1"/>
</dbReference>
<dbReference type="InterPro" id="IPR000719">
    <property type="entry name" value="Prot_kinase_dom"/>
</dbReference>
<evidence type="ECO:0000259" key="8">
    <source>
        <dbReference type="PROSITE" id="PS50011"/>
    </source>
</evidence>
<feature type="domain" description="Protein kinase" evidence="8">
    <location>
        <begin position="11"/>
        <end position="531"/>
    </location>
</feature>
<dbReference type="EC" id="2.7.11.1" evidence="1"/>
<dbReference type="SMART" id="SM00220">
    <property type="entry name" value="S_TKc"/>
    <property type="match status" value="1"/>
</dbReference>
<organism evidence="9 10">
    <name type="scientific">Priapulus caudatus</name>
    <name type="common">Priapulid worm</name>
    <dbReference type="NCBI Taxonomy" id="37621"/>
    <lineage>
        <taxon>Eukaryota</taxon>
        <taxon>Metazoa</taxon>
        <taxon>Ecdysozoa</taxon>
        <taxon>Scalidophora</taxon>
        <taxon>Priapulida</taxon>
        <taxon>Priapulimorpha</taxon>
        <taxon>Priapulimorphida</taxon>
        <taxon>Priapulidae</taxon>
        <taxon>Priapulus</taxon>
    </lineage>
</organism>
<sequence length="542" mass="59515">MLFRQDRDAFQHPTTQDRKGTFSCVYLAIGKPPHGSSKFAVKHVVPTSHPRRIENELQCMTDLGGVSNVIKVETCLRRRDHTVIVMPYFPHEKFQDYMLDMTVCEVTEYMRNLLLALRHVHAAGIIHRDLKPSNFLYSRNTKEYALVDFGLAQKPDVTDDSSSMKPVTRSRSFSLGSKVLQAVKKQLPKARSGSTGGAAASSDSKRTPDESLVNTSSQSVVKKRRTSEESSGVHSLTSGHENKAAMDALLAVGKTKATHAAGGRVAAVDTAAFFFAKSYQSPRRTLLARRAIMSMGGRHGSASTSTCKTQQTVRDVKKKYAIKDCSVRIHMTCACHGKPKVCRVCLARKSQFAPRAGTPGFRPPEVLLKHPLQTTVCGNHIIMSSPALNAWSQIFVTDKTVLCSQRCPALDLRKLCERLRHGNDVAMETRRTRRDSARGSPCRQCRQVPCMCRNPGARMARTSAGSATCASPRRSSDVGGVGGATPRPARARGGDSWKEVPPSAYALLYQLLDLNPSTRITAAEAMESPFLTEGREPGCREK</sequence>
<proteinExistence type="predicted"/>
<dbReference type="Pfam" id="PF00069">
    <property type="entry name" value="Pkinase"/>
    <property type="match status" value="1"/>
</dbReference>
<dbReference type="Gene3D" id="1.10.510.10">
    <property type="entry name" value="Transferase(Phosphotransferase) domain 1"/>
    <property type="match status" value="2"/>
</dbReference>
<protein>
    <recommendedName>
        <fullName evidence="1">non-specific serine/threonine protein kinase</fullName>
        <ecNumber evidence="1">2.7.11.1</ecNumber>
    </recommendedName>
</protein>
<evidence type="ECO:0000256" key="3">
    <source>
        <dbReference type="ARBA" id="ARBA00022679"/>
    </source>
</evidence>
<keyword evidence="4" id="KW-0547">Nucleotide-binding</keyword>
<dbReference type="InterPro" id="IPR008271">
    <property type="entry name" value="Ser/Thr_kinase_AS"/>
</dbReference>
<evidence type="ECO:0000256" key="1">
    <source>
        <dbReference type="ARBA" id="ARBA00012513"/>
    </source>
</evidence>
<dbReference type="PANTHER" id="PTHR44167">
    <property type="entry name" value="OVARIAN-SPECIFIC SERINE/THREONINE-PROTEIN KINASE LOK-RELATED"/>
    <property type="match status" value="1"/>
</dbReference>
<evidence type="ECO:0000256" key="6">
    <source>
        <dbReference type="ARBA" id="ARBA00022840"/>
    </source>
</evidence>
<dbReference type="PROSITE" id="PS00108">
    <property type="entry name" value="PROTEIN_KINASE_ST"/>
    <property type="match status" value="1"/>
</dbReference>
<reference evidence="10" key="1">
    <citation type="submission" date="2025-08" db="UniProtKB">
        <authorList>
            <consortium name="RefSeq"/>
        </authorList>
    </citation>
    <scope>IDENTIFICATION</scope>
</reference>
<feature type="compositionally biased region" description="Polar residues" evidence="7">
    <location>
        <begin position="229"/>
        <end position="239"/>
    </location>
</feature>
<evidence type="ECO:0000256" key="2">
    <source>
        <dbReference type="ARBA" id="ARBA00022527"/>
    </source>
</evidence>
<keyword evidence="5" id="KW-0418">Kinase</keyword>
<dbReference type="Gene3D" id="3.30.200.20">
    <property type="entry name" value="Phosphorylase Kinase, domain 1"/>
    <property type="match status" value="1"/>
</dbReference>
<feature type="region of interest" description="Disordered" evidence="7">
    <location>
        <begin position="185"/>
        <end position="239"/>
    </location>
</feature>
<dbReference type="GeneID" id="106812935"/>
<keyword evidence="6" id="KW-0067">ATP-binding</keyword>
<gene>
    <name evidence="10" type="primary">LOC106812935</name>
</gene>
<evidence type="ECO:0000256" key="4">
    <source>
        <dbReference type="ARBA" id="ARBA00022741"/>
    </source>
</evidence>
<dbReference type="Proteomes" id="UP000695022">
    <property type="component" value="Unplaced"/>
</dbReference>
<evidence type="ECO:0000313" key="9">
    <source>
        <dbReference type="Proteomes" id="UP000695022"/>
    </source>
</evidence>
<dbReference type="SUPFAM" id="SSF56112">
    <property type="entry name" value="Protein kinase-like (PK-like)"/>
    <property type="match status" value="1"/>
</dbReference>
<dbReference type="InterPro" id="IPR011009">
    <property type="entry name" value="Kinase-like_dom_sf"/>
</dbReference>